<dbReference type="GeneID" id="111730954"/>
<proteinExistence type="predicted"/>
<dbReference type="KEGG" id="pvp:111730954"/>
<reference evidence="3" key="1">
    <citation type="submission" date="2025-08" db="UniProtKB">
        <authorList>
            <consortium name="RefSeq"/>
        </authorList>
    </citation>
    <scope>IDENTIFICATION</scope>
    <source>
        <tissue evidence="3">Kidney</tissue>
    </source>
</reference>
<evidence type="ECO:0000313" key="2">
    <source>
        <dbReference type="Proteomes" id="UP000515202"/>
    </source>
</evidence>
<accession>A0A6P6BSS3</accession>
<organism evidence="2 3">
    <name type="scientific">Pteropus vampyrus</name>
    <name type="common">Large flying fox</name>
    <dbReference type="NCBI Taxonomy" id="132908"/>
    <lineage>
        <taxon>Eukaryota</taxon>
        <taxon>Metazoa</taxon>
        <taxon>Chordata</taxon>
        <taxon>Craniata</taxon>
        <taxon>Vertebrata</taxon>
        <taxon>Euteleostomi</taxon>
        <taxon>Mammalia</taxon>
        <taxon>Eutheria</taxon>
        <taxon>Laurasiatheria</taxon>
        <taxon>Chiroptera</taxon>
        <taxon>Yinpterochiroptera</taxon>
        <taxon>Pteropodoidea</taxon>
        <taxon>Pteropodidae</taxon>
        <taxon>Pteropodinae</taxon>
        <taxon>Pteropus</taxon>
    </lineage>
</organism>
<evidence type="ECO:0000313" key="3">
    <source>
        <dbReference type="RefSeq" id="XP_023378148.1"/>
    </source>
</evidence>
<feature type="region of interest" description="Disordered" evidence="1">
    <location>
        <begin position="171"/>
        <end position="243"/>
    </location>
</feature>
<gene>
    <name evidence="3" type="primary">LOC111730954</name>
</gene>
<feature type="region of interest" description="Disordered" evidence="1">
    <location>
        <begin position="88"/>
        <end position="110"/>
    </location>
</feature>
<evidence type="ECO:0000256" key="1">
    <source>
        <dbReference type="SAM" id="MobiDB-lite"/>
    </source>
</evidence>
<keyword evidence="2" id="KW-1185">Reference proteome</keyword>
<dbReference type="Proteomes" id="UP000515202">
    <property type="component" value="Unplaced"/>
</dbReference>
<dbReference type="OrthoDB" id="3176171at2759"/>
<protein>
    <submittedName>
        <fullName evidence="3">Uncharacterized protein LOC111730954 isoform X1</fullName>
    </submittedName>
</protein>
<sequence length="416" mass="44854">MQVWSKQGPVLHEPTHTWLQVQNGPRQVAARGRGVCTQLGLQHGGVSKAPRPDAGRSGWRFWLWIPRPQQKTERPCSGSADASMFLHSEGHKSSKATPSKKPGNEDLLLRPPPLRILLTPPAQKEPSSLSLKGLVSKLGSPAGLQLGSPRQAAEALKEMAVSTKSIALIAATRRSKAQDREAGSHRSPHHPPEGRRGPSPADGGWPCTSCSRGSSVERKAKTGRSPALTQSLQQGLQTAEAGATAHCPPATLVSTSLAVPRSPEDQSEDGGRWGWPQAEAENSFAAASRLVCDHRSGYNGPAKLMHKMNYHICALVSLQSDSGPHPMCTQDPTRDLPAPHRSNIQRLGHEERELLGARLHWQGVRSRCYLEPGSLGSNRIGAAEASVIFFIEIGKKCVCGGGQVRKAWRESMLTCL</sequence>
<dbReference type="AlphaFoldDB" id="A0A6P6BSS3"/>
<name>A0A6P6BSS3_PTEVA</name>
<feature type="compositionally biased region" description="Basic and acidic residues" evidence="1">
    <location>
        <begin position="176"/>
        <end position="196"/>
    </location>
</feature>
<dbReference type="RefSeq" id="XP_023378148.1">
    <property type="nucleotide sequence ID" value="XM_023522380.1"/>
</dbReference>
<feature type="compositionally biased region" description="Polar residues" evidence="1">
    <location>
        <begin position="227"/>
        <end position="237"/>
    </location>
</feature>